<evidence type="ECO:0008006" key="4">
    <source>
        <dbReference type="Google" id="ProtNLM"/>
    </source>
</evidence>
<evidence type="ECO:0000256" key="1">
    <source>
        <dbReference type="SAM" id="MobiDB-lite"/>
    </source>
</evidence>
<sequence>MRQQVGLGRLIALGGPGDGAWITEAAAGAVLRQAAAEVPGIRLGPLRIGLADPEDVHAPVVPPPPGALPPGPLRLTADFAASATEPLPTTASRLRRALSTTARERLGLTVTEVDLRVTDLLDEVPDREPVQPPQPPQAREPTDPDATRVTTAALSVPGTTRLTAGLGGLGRAVHVEEHGDDTTLRRRHVRVEVAVSTTHRTLDVTRRIRTEVRESLPDHPTVTVLVTTVN</sequence>
<keyword evidence="3" id="KW-1185">Reference proteome</keyword>
<proteinExistence type="predicted"/>
<dbReference type="EMBL" id="BMQA01000022">
    <property type="protein sequence ID" value="GGJ38024.1"/>
    <property type="molecule type" value="Genomic_DNA"/>
</dbReference>
<name>A0A917L2X4_9ACTN</name>
<gene>
    <name evidence="2" type="ORF">GCM10010121_056480</name>
</gene>
<evidence type="ECO:0000313" key="3">
    <source>
        <dbReference type="Proteomes" id="UP000657574"/>
    </source>
</evidence>
<dbReference type="AlphaFoldDB" id="A0A917L2X4"/>
<reference evidence="2" key="2">
    <citation type="submission" date="2020-09" db="EMBL/GenBank/DDBJ databases">
        <authorList>
            <person name="Sun Q."/>
            <person name="Ohkuma M."/>
        </authorList>
    </citation>
    <scope>NUCLEOTIDE SEQUENCE</scope>
    <source>
        <strain evidence="2">JCM 3086</strain>
    </source>
</reference>
<feature type="region of interest" description="Disordered" evidence="1">
    <location>
        <begin position="123"/>
        <end position="147"/>
    </location>
</feature>
<reference evidence="2" key="1">
    <citation type="journal article" date="2014" name="Int. J. Syst. Evol. Microbiol.">
        <title>Complete genome sequence of Corynebacterium casei LMG S-19264T (=DSM 44701T), isolated from a smear-ripened cheese.</title>
        <authorList>
            <consortium name="US DOE Joint Genome Institute (JGI-PGF)"/>
            <person name="Walter F."/>
            <person name="Albersmeier A."/>
            <person name="Kalinowski J."/>
            <person name="Ruckert C."/>
        </authorList>
    </citation>
    <scope>NUCLEOTIDE SEQUENCE</scope>
    <source>
        <strain evidence="2">JCM 3086</strain>
    </source>
</reference>
<organism evidence="2 3">
    <name type="scientific">Streptomyces brasiliensis</name>
    <dbReference type="NCBI Taxonomy" id="1954"/>
    <lineage>
        <taxon>Bacteria</taxon>
        <taxon>Bacillati</taxon>
        <taxon>Actinomycetota</taxon>
        <taxon>Actinomycetes</taxon>
        <taxon>Kitasatosporales</taxon>
        <taxon>Streptomycetaceae</taxon>
        <taxon>Streptomyces</taxon>
    </lineage>
</organism>
<protein>
    <recommendedName>
        <fullName evidence="4">Nucleopolyhedrovirus P10 family protein</fullName>
    </recommendedName>
</protein>
<dbReference type="Proteomes" id="UP000657574">
    <property type="component" value="Unassembled WGS sequence"/>
</dbReference>
<comment type="caution">
    <text evidence="2">The sequence shown here is derived from an EMBL/GenBank/DDBJ whole genome shotgun (WGS) entry which is preliminary data.</text>
</comment>
<accession>A0A917L2X4</accession>
<evidence type="ECO:0000313" key="2">
    <source>
        <dbReference type="EMBL" id="GGJ38024.1"/>
    </source>
</evidence>